<name>A0A8J7W281_9FIRM</name>
<evidence type="ECO:0000313" key="2">
    <source>
        <dbReference type="Proteomes" id="UP000675664"/>
    </source>
</evidence>
<gene>
    <name evidence="1" type="ORF">KCX82_07935</name>
</gene>
<dbReference type="EMBL" id="JAGSND010000004">
    <property type="protein sequence ID" value="MBR0597798.1"/>
    <property type="molecule type" value="Genomic_DNA"/>
</dbReference>
<accession>A0A8J7W281</accession>
<dbReference type="InterPro" id="IPR013324">
    <property type="entry name" value="RNA_pol_sigma_r3/r4-like"/>
</dbReference>
<sequence>MKTINLRDYYPAYTSDTFLEVQDEIIEALTQFKRDDHAYYERRRVHKAYYSLDLDDGIENAVLFREPSPQEIYEKKIADQELYTAIRSLPERQARRIHACFFHGMSKAAIARAEGVCASTVCKSIACGLHRMEKALTNL</sequence>
<dbReference type="AlphaFoldDB" id="A0A8J7W281"/>
<dbReference type="RefSeq" id="WP_227017929.1">
    <property type="nucleotide sequence ID" value="NZ_JAGSND010000004.1"/>
</dbReference>
<reference evidence="1" key="2">
    <citation type="submission" date="2021-04" db="EMBL/GenBank/DDBJ databases">
        <authorList>
            <person name="Liu J."/>
        </authorList>
    </citation>
    <scope>NUCLEOTIDE SEQUENCE</scope>
    <source>
        <strain evidence="1">BAD-6</strain>
    </source>
</reference>
<dbReference type="SUPFAM" id="SSF88659">
    <property type="entry name" value="Sigma3 and sigma4 domains of RNA polymerase sigma factors"/>
    <property type="match status" value="1"/>
</dbReference>
<evidence type="ECO:0000313" key="1">
    <source>
        <dbReference type="EMBL" id="MBR0597798.1"/>
    </source>
</evidence>
<protein>
    <submittedName>
        <fullName evidence="1">Sigma-70 family RNA polymerase sigma factor</fullName>
    </submittedName>
</protein>
<dbReference type="Proteomes" id="UP000675664">
    <property type="component" value="Unassembled WGS sequence"/>
</dbReference>
<proteinExistence type="predicted"/>
<dbReference type="Gene3D" id="1.10.10.10">
    <property type="entry name" value="Winged helix-like DNA-binding domain superfamily/Winged helix DNA-binding domain"/>
    <property type="match status" value="1"/>
</dbReference>
<organism evidence="1 2">
    <name type="scientific">Sinanaerobacter chloroacetimidivorans</name>
    <dbReference type="NCBI Taxonomy" id="2818044"/>
    <lineage>
        <taxon>Bacteria</taxon>
        <taxon>Bacillati</taxon>
        <taxon>Bacillota</taxon>
        <taxon>Clostridia</taxon>
        <taxon>Peptostreptococcales</taxon>
        <taxon>Anaerovoracaceae</taxon>
        <taxon>Sinanaerobacter</taxon>
    </lineage>
</organism>
<dbReference type="InterPro" id="IPR036388">
    <property type="entry name" value="WH-like_DNA-bd_sf"/>
</dbReference>
<keyword evidence="2" id="KW-1185">Reference proteome</keyword>
<comment type="caution">
    <text evidence="1">The sequence shown here is derived from an EMBL/GenBank/DDBJ whole genome shotgun (WGS) entry which is preliminary data.</text>
</comment>
<reference evidence="1" key="1">
    <citation type="submission" date="2021-04" db="EMBL/GenBank/DDBJ databases">
        <title>Sinoanaerobacter chloroacetimidivorans sp. nov., an obligate anaerobic bacterium isolated from anaerobic sludge.</title>
        <authorList>
            <person name="Bao Y."/>
        </authorList>
    </citation>
    <scope>NUCLEOTIDE SEQUENCE</scope>
    <source>
        <strain evidence="1">BAD-6</strain>
    </source>
</reference>